<name>A0ABM7EL49_PSEPU</name>
<sequence length="75" mass="8625">MKRFIEGEARTQVTLLLKCLHNYNAEESPVRVVDIFVYEFDSVELGLESVDSAATGRLTYNPAVLLKIYLNRIQY</sequence>
<dbReference type="EMBL" id="AP013070">
    <property type="protein sequence ID" value="BAN56468.1"/>
    <property type="molecule type" value="Genomic_DNA"/>
</dbReference>
<dbReference type="Proteomes" id="UP000016702">
    <property type="component" value="Chromosome"/>
</dbReference>
<protein>
    <submittedName>
        <fullName evidence="1">Uncharacterized protein</fullName>
    </submittedName>
</protein>
<organism evidence="1 2">
    <name type="scientific">Pseudomonas putida NBRC 14164</name>
    <dbReference type="NCBI Taxonomy" id="1211579"/>
    <lineage>
        <taxon>Bacteria</taxon>
        <taxon>Pseudomonadati</taxon>
        <taxon>Pseudomonadota</taxon>
        <taxon>Gammaproteobacteria</taxon>
        <taxon>Pseudomonadales</taxon>
        <taxon>Pseudomonadaceae</taxon>
        <taxon>Pseudomonas</taxon>
    </lineage>
</organism>
<reference evidence="1 2" key="1">
    <citation type="journal article" date="2014" name="Genome Announc.">
        <title>The Complete Genome Sequence of Pseudomonas putida NBRC 14164T Confirms High Intraspecies Variation.</title>
        <authorList>
            <person name="Ohji S."/>
            <person name="Yamazoe A."/>
            <person name="Hosoyama A."/>
            <person name="Tsuchikane K."/>
            <person name="Ezaki T."/>
            <person name="Fujita N."/>
        </authorList>
    </citation>
    <scope>NUCLEOTIDE SEQUENCE [LARGE SCALE GENOMIC DNA]</scope>
    <source>
        <strain evidence="1 2">NBRC 14164</strain>
    </source>
</reference>
<gene>
    <name evidence="1" type="ORF">PP4_46150</name>
</gene>
<accession>A0ABM7EL49</accession>
<evidence type="ECO:0000313" key="2">
    <source>
        <dbReference type="Proteomes" id="UP000016702"/>
    </source>
</evidence>
<keyword evidence="2" id="KW-1185">Reference proteome</keyword>
<evidence type="ECO:0000313" key="1">
    <source>
        <dbReference type="EMBL" id="BAN56468.1"/>
    </source>
</evidence>
<proteinExistence type="predicted"/>